<dbReference type="GO" id="GO:0000976">
    <property type="term" value="F:transcription cis-regulatory region binding"/>
    <property type="evidence" value="ECO:0007669"/>
    <property type="project" value="TreeGrafter"/>
</dbReference>
<dbReference type="PROSITE" id="PS01124">
    <property type="entry name" value="HTH_ARAC_FAMILY_2"/>
    <property type="match status" value="1"/>
</dbReference>
<gene>
    <name evidence="5" type="ORF">CLG96_06220</name>
</gene>
<evidence type="ECO:0000259" key="4">
    <source>
        <dbReference type="PROSITE" id="PS01124"/>
    </source>
</evidence>
<dbReference type="GO" id="GO:0005829">
    <property type="term" value="C:cytosol"/>
    <property type="evidence" value="ECO:0007669"/>
    <property type="project" value="TreeGrafter"/>
</dbReference>
<feature type="domain" description="HTH araC/xylS-type" evidence="4">
    <location>
        <begin position="199"/>
        <end position="296"/>
    </location>
</feature>
<dbReference type="PRINTS" id="PR00032">
    <property type="entry name" value="HTHARAC"/>
</dbReference>
<dbReference type="AlphaFoldDB" id="A0A2T5FZM2"/>
<dbReference type="OrthoDB" id="7565195at2"/>
<keyword evidence="2" id="KW-0238">DNA-binding</keyword>
<evidence type="ECO:0000256" key="1">
    <source>
        <dbReference type="ARBA" id="ARBA00023015"/>
    </source>
</evidence>
<reference evidence="5 6" key="1">
    <citation type="submission" date="2017-09" db="EMBL/GenBank/DDBJ databases">
        <title>Sphingomonas panjinensis sp.nov., isolated from oil-contaminated soil.</title>
        <authorList>
            <person name="Wang L."/>
            <person name="Chen L."/>
        </authorList>
    </citation>
    <scope>NUCLEOTIDE SEQUENCE [LARGE SCALE GENOMIC DNA]</scope>
    <source>
        <strain evidence="5 6">FW-11</strain>
    </source>
</reference>
<comment type="caution">
    <text evidence="5">The sequence shown here is derived from an EMBL/GenBank/DDBJ whole genome shotgun (WGS) entry which is preliminary data.</text>
</comment>
<dbReference type="InterPro" id="IPR009057">
    <property type="entry name" value="Homeodomain-like_sf"/>
</dbReference>
<dbReference type="InterPro" id="IPR018060">
    <property type="entry name" value="HTH_AraC"/>
</dbReference>
<keyword evidence="3" id="KW-0804">Transcription</keyword>
<sequence>MSGRASAGSDQGLRQALLARLSALSLGAGVSGPVAHGAPGAARVFSYCVFAREQIRRQQLDQPAIVVIVSGTKELWTGDVCERLPAGIPFVMPAGTSFDIVNIPDSRTGRYESVCMNVDAELRGAIRQLPGMAAEQPSPARGRMIELTPDLVEAYGHAATTVADPRHGPALARHRILEILMLVRSSPAARLLFAASIVERAELVLRSDPGRAWRVEDLARALGLGASTLRRRLAREATSFRDLLLATRMAAAGNLLGSPAYSVTQAAEAVGYSSRSHFARRFRAAHGMPPSKMRASG</sequence>
<dbReference type="Pfam" id="PF06719">
    <property type="entry name" value="AraC_N"/>
    <property type="match status" value="1"/>
</dbReference>
<name>A0A2T5FZM2_9SPHN</name>
<protein>
    <submittedName>
        <fullName evidence="5">AraC family transcriptional regulator</fullName>
    </submittedName>
</protein>
<keyword evidence="6" id="KW-1185">Reference proteome</keyword>
<keyword evidence="1" id="KW-0805">Transcription regulation</keyword>
<dbReference type="SUPFAM" id="SSF46689">
    <property type="entry name" value="Homeodomain-like"/>
    <property type="match status" value="1"/>
</dbReference>
<dbReference type="Pfam" id="PF12833">
    <property type="entry name" value="HTH_18"/>
    <property type="match status" value="1"/>
</dbReference>
<organism evidence="5 6">
    <name type="scientific">Sphingomonas oleivorans</name>
    <dbReference type="NCBI Taxonomy" id="1735121"/>
    <lineage>
        <taxon>Bacteria</taxon>
        <taxon>Pseudomonadati</taxon>
        <taxon>Pseudomonadota</taxon>
        <taxon>Alphaproteobacteria</taxon>
        <taxon>Sphingomonadales</taxon>
        <taxon>Sphingomonadaceae</taxon>
        <taxon>Sphingomonas</taxon>
    </lineage>
</organism>
<dbReference type="SUPFAM" id="SSF51182">
    <property type="entry name" value="RmlC-like cupins"/>
    <property type="match status" value="1"/>
</dbReference>
<dbReference type="InterPro" id="IPR011051">
    <property type="entry name" value="RmlC_Cupin_sf"/>
</dbReference>
<evidence type="ECO:0000256" key="2">
    <source>
        <dbReference type="ARBA" id="ARBA00023125"/>
    </source>
</evidence>
<dbReference type="EMBL" id="NWBU01000005">
    <property type="protein sequence ID" value="PTQ12151.1"/>
    <property type="molecule type" value="Genomic_DNA"/>
</dbReference>
<dbReference type="Gene3D" id="1.10.10.60">
    <property type="entry name" value="Homeodomain-like"/>
    <property type="match status" value="1"/>
</dbReference>
<evidence type="ECO:0000313" key="6">
    <source>
        <dbReference type="Proteomes" id="UP000244162"/>
    </source>
</evidence>
<dbReference type="InterPro" id="IPR020449">
    <property type="entry name" value="Tscrpt_reg_AraC-type_HTH"/>
</dbReference>
<dbReference type="GO" id="GO:0003700">
    <property type="term" value="F:DNA-binding transcription factor activity"/>
    <property type="evidence" value="ECO:0007669"/>
    <property type="project" value="InterPro"/>
</dbReference>
<dbReference type="Proteomes" id="UP000244162">
    <property type="component" value="Unassembled WGS sequence"/>
</dbReference>
<evidence type="ECO:0000256" key="3">
    <source>
        <dbReference type="ARBA" id="ARBA00023163"/>
    </source>
</evidence>
<dbReference type="SMART" id="SM00342">
    <property type="entry name" value="HTH_ARAC"/>
    <property type="match status" value="1"/>
</dbReference>
<evidence type="ECO:0000313" key="5">
    <source>
        <dbReference type="EMBL" id="PTQ12151.1"/>
    </source>
</evidence>
<proteinExistence type="predicted"/>
<dbReference type="PANTHER" id="PTHR47894:SF4">
    <property type="entry name" value="HTH-TYPE TRANSCRIPTIONAL REGULATOR GADX"/>
    <property type="match status" value="1"/>
</dbReference>
<accession>A0A2T5FZM2</accession>
<dbReference type="PANTHER" id="PTHR47894">
    <property type="entry name" value="HTH-TYPE TRANSCRIPTIONAL REGULATOR GADX"/>
    <property type="match status" value="1"/>
</dbReference>
<dbReference type="InterPro" id="IPR009594">
    <property type="entry name" value="Tscrpt_reg_HTH_AraC_N"/>
</dbReference>